<evidence type="ECO:0000256" key="3">
    <source>
        <dbReference type="ARBA" id="ARBA00022448"/>
    </source>
</evidence>
<evidence type="ECO:0000256" key="4">
    <source>
        <dbReference type="ARBA" id="ARBA00022729"/>
    </source>
</evidence>
<dbReference type="Proteomes" id="UP001219862">
    <property type="component" value="Unassembled WGS sequence"/>
</dbReference>
<feature type="signal peptide" evidence="7">
    <location>
        <begin position="1"/>
        <end position="26"/>
    </location>
</feature>
<accession>A0ABT5KL07</accession>
<dbReference type="Pfam" id="PF01547">
    <property type="entry name" value="SBP_bac_1"/>
    <property type="match status" value="1"/>
</dbReference>
<organism evidence="8 9">
    <name type="scientific">Roseateles koreensis</name>
    <dbReference type="NCBI Taxonomy" id="2987526"/>
    <lineage>
        <taxon>Bacteria</taxon>
        <taxon>Pseudomonadati</taxon>
        <taxon>Pseudomonadota</taxon>
        <taxon>Betaproteobacteria</taxon>
        <taxon>Burkholderiales</taxon>
        <taxon>Sphaerotilaceae</taxon>
        <taxon>Roseateles</taxon>
    </lineage>
</organism>
<proteinExistence type="inferred from homology"/>
<evidence type="ECO:0000256" key="6">
    <source>
        <dbReference type="ARBA" id="ARBA00049753"/>
    </source>
</evidence>
<keyword evidence="3" id="KW-0813">Transport</keyword>
<protein>
    <recommendedName>
        <fullName evidence="6">Probable sugar-binding periplasmic protein</fullName>
    </recommendedName>
</protein>
<dbReference type="PANTHER" id="PTHR43649">
    <property type="entry name" value="ARABINOSE-BINDING PROTEIN-RELATED"/>
    <property type="match status" value="1"/>
</dbReference>
<evidence type="ECO:0000256" key="1">
    <source>
        <dbReference type="ARBA" id="ARBA00004418"/>
    </source>
</evidence>
<dbReference type="EMBL" id="JAQQXS010000001">
    <property type="protein sequence ID" value="MDC8783589.1"/>
    <property type="molecule type" value="Genomic_DNA"/>
</dbReference>
<sequence>MLARFLVTTLPSVGLLAGVTPGIAMAAPTPVAADGAGDLNVLHWWTSASERAAANHVAARMAEVGLHWVDGAVAGGGGSAAIKVLNERILRRMAPKVAQLNGQSMTEWADMGLLLELDSVAQKRNWSRTMFPQVMAQLTVHEHVVAAPLGIHRINNLYLNKAVFRQLKIEPPTDWEGLERAAVALRAAGFTPVAFSDEPWQVATVFEALLLGEAGPALYRRMLVQRDPQAFADPALERAFKRLRMWRNLSLPVAAGTAPLPLGAGAASATAQSTTPGERPWTELVADFAAGRSAMLIMGDWARGELGTLGLEGGRDFECKAVPGTAQAHLFSIDTLAMLAGNNSAQAEQEKMAELLGSAALQLGYNRIKGSVPVRRDVPVDELDPCAQQSFRLFANPNTPRVPSLVHRMAFGEVGKNAIIETVHRFALDPNQTPAAAQRKLQGLLRALGPKSLKAAS</sequence>
<evidence type="ECO:0000313" key="8">
    <source>
        <dbReference type="EMBL" id="MDC8783589.1"/>
    </source>
</evidence>
<dbReference type="InterPro" id="IPR050490">
    <property type="entry name" value="Bact_solute-bd_prot1"/>
</dbReference>
<dbReference type="SUPFAM" id="SSF53850">
    <property type="entry name" value="Periplasmic binding protein-like II"/>
    <property type="match status" value="1"/>
</dbReference>
<name>A0ABT5KL07_9BURK</name>
<evidence type="ECO:0000256" key="7">
    <source>
        <dbReference type="SAM" id="SignalP"/>
    </source>
</evidence>
<dbReference type="Gene3D" id="3.40.190.10">
    <property type="entry name" value="Periplasmic binding protein-like II"/>
    <property type="match status" value="2"/>
</dbReference>
<dbReference type="PANTHER" id="PTHR43649:SF28">
    <property type="entry name" value="BINDING PROTEIN COMPONENT OF ABC SUGAR TRANSPORTER-RELATED"/>
    <property type="match status" value="1"/>
</dbReference>
<comment type="function">
    <text evidence="5">Part of a binding-protein-dependent transport system for a sugar.</text>
</comment>
<comment type="similarity">
    <text evidence="2">Belongs to the bacterial solute-binding protein 1 family.</text>
</comment>
<comment type="caution">
    <text evidence="8">The sequence shown here is derived from an EMBL/GenBank/DDBJ whole genome shotgun (WGS) entry which is preliminary data.</text>
</comment>
<dbReference type="InterPro" id="IPR006059">
    <property type="entry name" value="SBP"/>
</dbReference>
<feature type="chain" id="PRO_5045800683" description="Probable sugar-binding periplasmic protein" evidence="7">
    <location>
        <begin position="27"/>
        <end position="457"/>
    </location>
</feature>
<comment type="subcellular location">
    <subcellularLocation>
        <location evidence="1">Periplasm</location>
    </subcellularLocation>
</comment>
<evidence type="ECO:0000313" key="9">
    <source>
        <dbReference type="Proteomes" id="UP001219862"/>
    </source>
</evidence>
<keyword evidence="4 7" id="KW-0732">Signal</keyword>
<evidence type="ECO:0000256" key="2">
    <source>
        <dbReference type="ARBA" id="ARBA00008520"/>
    </source>
</evidence>
<dbReference type="RefSeq" id="WP_273594719.1">
    <property type="nucleotide sequence ID" value="NZ_JAQQXS010000001.1"/>
</dbReference>
<evidence type="ECO:0000256" key="5">
    <source>
        <dbReference type="ARBA" id="ARBA00049629"/>
    </source>
</evidence>
<keyword evidence="9" id="KW-1185">Reference proteome</keyword>
<gene>
    <name evidence="8" type="ORF">PRZ01_00080</name>
</gene>
<reference evidence="8 9" key="1">
    <citation type="submission" date="2022-10" db="EMBL/GenBank/DDBJ databases">
        <title>paucibacter sp. hw8 Genome sequencing.</title>
        <authorList>
            <person name="Park S."/>
        </authorList>
    </citation>
    <scope>NUCLEOTIDE SEQUENCE [LARGE SCALE GENOMIC DNA]</scope>
    <source>
        <strain evidence="9">hw8</strain>
    </source>
</reference>